<reference evidence="7" key="1">
    <citation type="submission" date="2021-07" db="EMBL/GenBank/DDBJ databases">
        <title>Roseobacter insulae sp. nov., isolated from a tidal flat.</title>
        <authorList>
            <person name="Park S."/>
            <person name="Yoon J.-H."/>
        </authorList>
    </citation>
    <scope>NUCLEOTIDE SEQUENCE</scope>
    <source>
        <strain evidence="7">YSTF-M11</strain>
    </source>
</reference>
<evidence type="ECO:0000256" key="4">
    <source>
        <dbReference type="SAM" id="MobiDB-lite"/>
    </source>
</evidence>
<feature type="transmembrane region" description="Helical" evidence="5">
    <location>
        <begin position="131"/>
        <end position="153"/>
    </location>
</feature>
<protein>
    <submittedName>
        <fullName evidence="7">MFS transporter</fullName>
    </submittedName>
</protein>
<feature type="transmembrane region" description="Helical" evidence="5">
    <location>
        <begin position="230"/>
        <end position="253"/>
    </location>
</feature>
<dbReference type="RefSeq" id="WP_219503947.1">
    <property type="nucleotide sequence ID" value="NZ_JAHXDN010000004.1"/>
</dbReference>
<comment type="caution">
    <text evidence="7">The sequence shown here is derived from an EMBL/GenBank/DDBJ whole genome shotgun (WGS) entry which is preliminary data.</text>
</comment>
<dbReference type="PANTHER" id="PTHR23521:SF3">
    <property type="entry name" value="MFS TRANSPORTER"/>
    <property type="match status" value="1"/>
</dbReference>
<dbReference type="AlphaFoldDB" id="A0A9X1K3T0"/>
<evidence type="ECO:0000313" key="7">
    <source>
        <dbReference type="EMBL" id="MBW4708972.1"/>
    </source>
</evidence>
<keyword evidence="1 5" id="KW-0812">Transmembrane</keyword>
<feature type="transmembrane region" description="Helical" evidence="5">
    <location>
        <begin position="202"/>
        <end position="224"/>
    </location>
</feature>
<dbReference type="EMBL" id="JAHXDN010000004">
    <property type="protein sequence ID" value="MBW4708972.1"/>
    <property type="molecule type" value="Genomic_DNA"/>
</dbReference>
<evidence type="ECO:0000256" key="2">
    <source>
        <dbReference type="ARBA" id="ARBA00022989"/>
    </source>
</evidence>
<feature type="transmembrane region" description="Helical" evidence="5">
    <location>
        <begin position="350"/>
        <end position="373"/>
    </location>
</feature>
<feature type="compositionally biased region" description="Polar residues" evidence="4">
    <location>
        <begin position="414"/>
        <end position="425"/>
    </location>
</feature>
<feature type="transmembrane region" description="Helical" evidence="5">
    <location>
        <begin position="265"/>
        <end position="284"/>
    </location>
</feature>
<dbReference type="Proteomes" id="UP001138661">
    <property type="component" value="Unassembled WGS sequence"/>
</dbReference>
<dbReference type="InterPro" id="IPR020846">
    <property type="entry name" value="MFS_dom"/>
</dbReference>
<dbReference type="GO" id="GO:0022857">
    <property type="term" value="F:transmembrane transporter activity"/>
    <property type="evidence" value="ECO:0007669"/>
    <property type="project" value="InterPro"/>
</dbReference>
<evidence type="ECO:0000256" key="1">
    <source>
        <dbReference type="ARBA" id="ARBA00022692"/>
    </source>
</evidence>
<feature type="region of interest" description="Disordered" evidence="4">
    <location>
        <begin position="401"/>
        <end position="425"/>
    </location>
</feature>
<proteinExistence type="predicted"/>
<feature type="transmembrane region" description="Helical" evidence="5">
    <location>
        <begin position="159"/>
        <end position="181"/>
    </location>
</feature>
<dbReference type="InterPro" id="IPR047200">
    <property type="entry name" value="MFS_YcaD-like"/>
</dbReference>
<gene>
    <name evidence="7" type="ORF">KX928_14375</name>
</gene>
<evidence type="ECO:0000313" key="8">
    <source>
        <dbReference type="Proteomes" id="UP001138661"/>
    </source>
</evidence>
<name>A0A9X1K3T0_9RHOB</name>
<keyword evidence="3 5" id="KW-0472">Membrane</keyword>
<organism evidence="7 8">
    <name type="scientific">Roseobacter insulae</name>
    <dbReference type="NCBI Taxonomy" id="2859783"/>
    <lineage>
        <taxon>Bacteria</taxon>
        <taxon>Pseudomonadati</taxon>
        <taxon>Pseudomonadota</taxon>
        <taxon>Alphaproteobacteria</taxon>
        <taxon>Rhodobacterales</taxon>
        <taxon>Roseobacteraceae</taxon>
        <taxon>Roseobacter</taxon>
    </lineage>
</organism>
<feature type="transmembrane region" description="Helical" evidence="5">
    <location>
        <begin position="74"/>
        <end position="92"/>
    </location>
</feature>
<dbReference type="PROSITE" id="PS50850">
    <property type="entry name" value="MFS"/>
    <property type="match status" value="1"/>
</dbReference>
<dbReference type="PANTHER" id="PTHR23521">
    <property type="entry name" value="TRANSPORTER MFS SUPERFAMILY"/>
    <property type="match status" value="1"/>
</dbReference>
<evidence type="ECO:0000256" key="5">
    <source>
        <dbReference type="SAM" id="Phobius"/>
    </source>
</evidence>
<dbReference type="CDD" id="cd17477">
    <property type="entry name" value="MFS_YcaD_like"/>
    <property type="match status" value="1"/>
</dbReference>
<keyword evidence="8" id="KW-1185">Reference proteome</keyword>
<feature type="transmembrane region" description="Helical" evidence="5">
    <location>
        <begin position="42"/>
        <end position="62"/>
    </location>
</feature>
<dbReference type="GO" id="GO:0005886">
    <property type="term" value="C:plasma membrane"/>
    <property type="evidence" value="ECO:0007669"/>
    <property type="project" value="TreeGrafter"/>
</dbReference>
<accession>A0A9X1K3T0</accession>
<evidence type="ECO:0000259" key="6">
    <source>
        <dbReference type="PROSITE" id="PS50850"/>
    </source>
</evidence>
<dbReference type="InterPro" id="IPR011701">
    <property type="entry name" value="MFS"/>
</dbReference>
<feature type="transmembrane region" description="Helical" evidence="5">
    <location>
        <begin position="98"/>
        <end position="119"/>
    </location>
</feature>
<feature type="transmembrane region" description="Helical" evidence="5">
    <location>
        <begin position="322"/>
        <end position="344"/>
    </location>
</feature>
<evidence type="ECO:0000256" key="3">
    <source>
        <dbReference type="ARBA" id="ARBA00023136"/>
    </source>
</evidence>
<sequence>MFRNLLPISALLLSSALLLFAGGTNGLILPVRGTAEGFDAFSLGLLGTGWAVGYVAGCLLMPMLVSRVGHIRSFTVMAALAAVAILASLIFLTPTAWVPLRALSGLCFAGAAMIVESWLSERSDASNRGRIFGTYTMVNLVASTAGQMSLTLAPTDGHLFFVLGAIFYALALVPVAITSSASPKPLVKVRLDLRGLWGNSPVAVVAIFLVGVSNSAFGTLAAVYAGQIGLSLNSVALFASIPILAGAVAQMPVGYLSDRMDRRKVLVGIAALALVADLAFIVVSPQGTPANLVLVALFGASIFSMYPVIVAHANDHAEEGSFIQTSGGLLLVFGLGSIIGPLVAGLGMSSVGVSGLFITTVGAHVLMIAYALLRITMRAPVALEDKGAFVVAPPGRATTPETAAFASGPDVDTDSQAVGSVAGQT</sequence>
<feature type="transmembrane region" description="Helical" evidence="5">
    <location>
        <begin position="290"/>
        <end position="310"/>
    </location>
</feature>
<keyword evidence="2 5" id="KW-1133">Transmembrane helix</keyword>
<dbReference type="Pfam" id="PF07690">
    <property type="entry name" value="MFS_1"/>
    <property type="match status" value="1"/>
</dbReference>
<feature type="domain" description="Major facilitator superfamily (MFS) profile" evidence="6">
    <location>
        <begin position="199"/>
        <end position="425"/>
    </location>
</feature>